<gene>
    <name evidence="1" type="ORF">KYY02_31200</name>
</gene>
<dbReference type="RefSeq" id="WP_371244194.1">
    <property type="nucleotide sequence ID" value="NZ_JAHWZY010000059.1"/>
</dbReference>
<protein>
    <recommendedName>
        <fullName evidence="3">DNA-binding protein</fullName>
    </recommendedName>
</protein>
<evidence type="ECO:0008006" key="3">
    <source>
        <dbReference type="Google" id="ProtNLM"/>
    </source>
</evidence>
<name>A0ABV4JBB3_9ACTN</name>
<dbReference type="Proteomes" id="UP001567537">
    <property type="component" value="Unassembled WGS sequence"/>
</dbReference>
<organism evidence="1 2">
    <name type="scientific">Streptomyces pimonensis</name>
    <dbReference type="NCBI Taxonomy" id="2860288"/>
    <lineage>
        <taxon>Bacteria</taxon>
        <taxon>Bacillati</taxon>
        <taxon>Actinomycetota</taxon>
        <taxon>Actinomycetes</taxon>
        <taxon>Kitasatosporales</taxon>
        <taxon>Streptomycetaceae</taxon>
        <taxon>Streptomyces</taxon>
    </lineage>
</organism>
<proteinExistence type="predicted"/>
<comment type="caution">
    <text evidence="1">The sequence shown here is derived from an EMBL/GenBank/DDBJ whole genome shotgun (WGS) entry which is preliminary data.</text>
</comment>
<sequence>MTDPYETWKAQEIRRPDGVPHLAGLSGLVEQRAVHNDRLMLHRLPADHPGERGTAGDALAALALGEAIRRRIADEHGSRVHEALELGASWTEVAAALDITPDDARALLRTWADGQHQLYRSDLADGRSRPLGMDDATYAVVLALYELGDDEAVNLINPS</sequence>
<reference evidence="1 2" key="1">
    <citation type="journal article" date="2021" name="Res Sq">
        <title>Streptomyces Pimoensis sp. nov., Isolated From the Taklimakan Desert in Xinjiang, China.</title>
        <authorList>
            <person name="Zhang P."/>
            <person name="Luo X."/>
            <person name="Luo X."/>
            <person name="Liu Z."/>
            <person name="Xia Z."/>
            <person name="Wan C."/>
            <person name="zhang L."/>
        </authorList>
    </citation>
    <scope>NUCLEOTIDE SEQUENCE [LARGE SCALE GENOMIC DNA]</scope>
    <source>
        <strain evidence="1 2">TRM75549</strain>
    </source>
</reference>
<evidence type="ECO:0000313" key="1">
    <source>
        <dbReference type="EMBL" id="MEZ3182966.1"/>
    </source>
</evidence>
<evidence type="ECO:0000313" key="2">
    <source>
        <dbReference type="Proteomes" id="UP001567537"/>
    </source>
</evidence>
<keyword evidence="2" id="KW-1185">Reference proteome</keyword>
<dbReference type="EMBL" id="JAHWZY010000059">
    <property type="protein sequence ID" value="MEZ3182966.1"/>
    <property type="molecule type" value="Genomic_DNA"/>
</dbReference>
<accession>A0ABV4JBB3</accession>